<evidence type="ECO:0000313" key="3">
    <source>
        <dbReference type="EMBL" id="OME16594.1"/>
    </source>
</evidence>
<organism evidence="2 5">
    <name type="scientific">Paenibacillus odorifer</name>
    <dbReference type="NCBI Taxonomy" id="189426"/>
    <lineage>
        <taxon>Bacteria</taxon>
        <taxon>Bacillati</taxon>
        <taxon>Bacillota</taxon>
        <taxon>Bacilli</taxon>
        <taxon>Bacillales</taxon>
        <taxon>Paenibacillaceae</taxon>
        <taxon>Paenibacillus</taxon>
    </lineage>
</organism>
<dbReference type="GO" id="GO:0006352">
    <property type="term" value="P:DNA-templated transcription initiation"/>
    <property type="evidence" value="ECO:0007669"/>
    <property type="project" value="InterPro"/>
</dbReference>
<dbReference type="InterPro" id="IPR014284">
    <property type="entry name" value="RNA_pol_sigma-70_dom"/>
</dbReference>
<dbReference type="InterPro" id="IPR007630">
    <property type="entry name" value="RNA_pol_sigma70_r4"/>
</dbReference>
<sequence length="132" mass="15280">MHNVNKDQKAIKNAFSSYVQSCLRHASRDYYKKALRHTSHTILLDEKELNNIKPNFSICLSSSTRVENCTTLIQIIDELKFSTVEKRVLALKYCKDLTDKEIAYNLGISRQAVSKMKANLLRKLKEHLSLYC</sequence>
<evidence type="ECO:0000259" key="1">
    <source>
        <dbReference type="Pfam" id="PF04545"/>
    </source>
</evidence>
<dbReference type="InterPro" id="IPR013324">
    <property type="entry name" value="RNA_pol_sigma_r3/r4-like"/>
</dbReference>
<dbReference type="Gene3D" id="1.20.140.160">
    <property type="match status" value="1"/>
</dbReference>
<dbReference type="AlphaFoldDB" id="A0A1R0Y828"/>
<comment type="caution">
    <text evidence="2">The sequence shown here is derived from an EMBL/GenBank/DDBJ whole genome shotgun (WGS) entry which is preliminary data.</text>
</comment>
<evidence type="ECO:0000313" key="4">
    <source>
        <dbReference type="Proteomes" id="UP000187323"/>
    </source>
</evidence>
<dbReference type="Proteomes" id="UP000187323">
    <property type="component" value="Unassembled WGS sequence"/>
</dbReference>
<dbReference type="RefSeq" id="WP_042130118.1">
    <property type="nucleotide sequence ID" value="NZ_MPTC01000002.1"/>
</dbReference>
<dbReference type="Pfam" id="PF04545">
    <property type="entry name" value="Sigma70_r4"/>
    <property type="match status" value="1"/>
</dbReference>
<dbReference type="Proteomes" id="UP000187439">
    <property type="component" value="Unassembled WGS sequence"/>
</dbReference>
<dbReference type="EMBL" id="MPTO01000019">
    <property type="protein sequence ID" value="OME16594.1"/>
    <property type="molecule type" value="Genomic_DNA"/>
</dbReference>
<evidence type="ECO:0000313" key="5">
    <source>
        <dbReference type="Proteomes" id="UP000187439"/>
    </source>
</evidence>
<dbReference type="SUPFAM" id="SSF88659">
    <property type="entry name" value="Sigma3 and sigma4 domains of RNA polymerase sigma factors"/>
    <property type="match status" value="1"/>
</dbReference>
<dbReference type="EMBL" id="MPTC01000002">
    <property type="protein sequence ID" value="OMD43515.1"/>
    <property type="molecule type" value="Genomic_DNA"/>
</dbReference>
<name>A0A1R0Y828_9BACL</name>
<feature type="domain" description="RNA polymerase sigma-70 region 4" evidence="1">
    <location>
        <begin position="85"/>
        <end position="126"/>
    </location>
</feature>
<evidence type="ECO:0000313" key="2">
    <source>
        <dbReference type="EMBL" id="OMD43515.1"/>
    </source>
</evidence>
<protein>
    <recommendedName>
        <fullName evidence="1">RNA polymerase sigma-70 region 4 domain-containing protein</fullName>
    </recommendedName>
</protein>
<dbReference type="GO" id="GO:0003700">
    <property type="term" value="F:DNA-binding transcription factor activity"/>
    <property type="evidence" value="ECO:0007669"/>
    <property type="project" value="InterPro"/>
</dbReference>
<accession>A0A1R0Y828</accession>
<gene>
    <name evidence="3" type="ORF">BSK47_20265</name>
    <name evidence="2" type="ORF">BSK52_03650</name>
</gene>
<dbReference type="NCBIfam" id="TIGR02937">
    <property type="entry name" value="sigma70-ECF"/>
    <property type="match status" value="1"/>
</dbReference>
<reference evidence="4 5" key="1">
    <citation type="submission" date="2016-10" db="EMBL/GenBank/DDBJ databases">
        <title>Paenibacillus species isolates.</title>
        <authorList>
            <person name="Beno S.M."/>
        </authorList>
    </citation>
    <scope>NUCLEOTIDE SEQUENCE [LARGE SCALE GENOMIC DNA]</scope>
    <source>
        <strain evidence="2 5">FSL H7-0710</strain>
        <strain evidence="3 4">FSL H7-0918</strain>
    </source>
</reference>
<proteinExistence type="predicted"/>